<dbReference type="FunFam" id="1.20.1050.10:FF:000004">
    <property type="entry name" value="Glutathione S-transferase F2"/>
    <property type="match status" value="1"/>
</dbReference>
<dbReference type="InterPro" id="IPR004046">
    <property type="entry name" value="GST_C"/>
</dbReference>
<comment type="catalytic activity">
    <reaction evidence="7">
        <text>RX + glutathione = an S-substituted glutathione + a halide anion + H(+)</text>
        <dbReference type="Rhea" id="RHEA:16437"/>
        <dbReference type="ChEBI" id="CHEBI:15378"/>
        <dbReference type="ChEBI" id="CHEBI:16042"/>
        <dbReference type="ChEBI" id="CHEBI:17792"/>
        <dbReference type="ChEBI" id="CHEBI:57925"/>
        <dbReference type="ChEBI" id="CHEBI:90779"/>
        <dbReference type="EC" id="2.5.1.18"/>
    </reaction>
</comment>
<evidence type="ECO:0000256" key="2">
    <source>
        <dbReference type="ARBA" id="ARBA00010128"/>
    </source>
</evidence>
<evidence type="ECO:0000313" key="10">
    <source>
        <dbReference type="EMBL" id="QTX16315.1"/>
    </source>
</evidence>
<dbReference type="GO" id="GO:0009407">
    <property type="term" value="P:toxin catabolic process"/>
    <property type="evidence" value="ECO:0007669"/>
    <property type="project" value="UniProtKB-ARBA"/>
</dbReference>
<protein>
    <recommendedName>
        <fullName evidence="3">glutathione transferase</fullName>
        <ecNumber evidence="3">2.5.1.18</ecNumber>
    </recommendedName>
</protein>
<dbReference type="PANTHER" id="PTHR43900">
    <property type="entry name" value="GLUTATHIONE S-TRANSFERASE RHO"/>
    <property type="match status" value="1"/>
</dbReference>
<dbReference type="SUPFAM" id="SSF52833">
    <property type="entry name" value="Thioredoxin-like"/>
    <property type="match status" value="1"/>
</dbReference>
<dbReference type="GO" id="GO:0004364">
    <property type="term" value="F:glutathione transferase activity"/>
    <property type="evidence" value="ECO:0007669"/>
    <property type="project" value="UniProtKB-EC"/>
</dbReference>
<feature type="domain" description="GST C-terminal" evidence="9">
    <location>
        <begin position="89"/>
        <end position="214"/>
    </location>
</feature>
<dbReference type="PROSITE" id="PS50405">
    <property type="entry name" value="GST_CTER"/>
    <property type="match status" value="1"/>
</dbReference>
<evidence type="ECO:0000256" key="7">
    <source>
        <dbReference type="ARBA" id="ARBA00047960"/>
    </source>
</evidence>
<dbReference type="PROSITE" id="PS50404">
    <property type="entry name" value="GST_NTER"/>
    <property type="match status" value="1"/>
</dbReference>
<accession>A0A8B0SYG7</accession>
<dbReference type="SUPFAM" id="SSF47616">
    <property type="entry name" value="GST C-terminal domain-like"/>
    <property type="match status" value="1"/>
</dbReference>
<dbReference type="GO" id="GO:0005829">
    <property type="term" value="C:cytosol"/>
    <property type="evidence" value="ECO:0007669"/>
    <property type="project" value="UniProtKB-SubCell"/>
</dbReference>
<proteinExistence type="evidence at transcript level"/>
<dbReference type="Gene3D" id="1.20.1050.10">
    <property type="match status" value="1"/>
</dbReference>
<keyword evidence="4" id="KW-0963">Cytoplasm</keyword>
<dbReference type="GO" id="GO:0043295">
    <property type="term" value="F:glutathione binding"/>
    <property type="evidence" value="ECO:0007669"/>
    <property type="project" value="TreeGrafter"/>
</dbReference>
<comment type="similarity">
    <text evidence="2">Belongs to the GST superfamily. Phi family.</text>
</comment>
<organism evidence="10">
    <name type="scientific">Euphorbia pulcherrima</name>
    <name type="common">Poinsettia</name>
    <name type="synonym">Poinsettia pulcherrima</name>
    <dbReference type="NCBI Taxonomy" id="37495"/>
    <lineage>
        <taxon>Eukaryota</taxon>
        <taxon>Viridiplantae</taxon>
        <taxon>Streptophyta</taxon>
        <taxon>Embryophyta</taxon>
        <taxon>Tracheophyta</taxon>
        <taxon>Spermatophyta</taxon>
        <taxon>Magnoliopsida</taxon>
        <taxon>eudicotyledons</taxon>
        <taxon>Gunneridae</taxon>
        <taxon>Pentapetalae</taxon>
        <taxon>rosids</taxon>
        <taxon>fabids</taxon>
        <taxon>Malpighiales</taxon>
        <taxon>Euphorbiaceae</taxon>
        <taxon>Euphorbioideae</taxon>
        <taxon>Euphorbieae</taxon>
        <taxon>Euphorbia</taxon>
        <taxon>Euphorbia subgen. Chamaesyce</taxon>
        <taxon>Euphorbia sect. Poinsettia</taxon>
        <taxon>Euphorbia subsect. Stormieae</taxon>
    </lineage>
</organism>
<dbReference type="CDD" id="cd03053">
    <property type="entry name" value="GST_N_Phi"/>
    <property type="match status" value="1"/>
</dbReference>
<evidence type="ECO:0000256" key="1">
    <source>
        <dbReference type="ARBA" id="ARBA00004514"/>
    </source>
</evidence>
<dbReference type="InterPro" id="IPR040079">
    <property type="entry name" value="Glutathione_S-Trfase"/>
</dbReference>
<dbReference type="InterPro" id="IPR036282">
    <property type="entry name" value="Glutathione-S-Trfase_C_sf"/>
</dbReference>
<dbReference type="EMBL" id="MW718850">
    <property type="protein sequence ID" value="QTX16315.1"/>
    <property type="molecule type" value="mRNA"/>
</dbReference>
<keyword evidence="5" id="KW-0216">Detoxification</keyword>
<dbReference type="Pfam" id="PF02798">
    <property type="entry name" value="GST_N"/>
    <property type="match status" value="1"/>
</dbReference>
<evidence type="ECO:0000256" key="3">
    <source>
        <dbReference type="ARBA" id="ARBA00012452"/>
    </source>
</evidence>
<dbReference type="SFLD" id="SFLDS00019">
    <property type="entry name" value="Glutathione_Transferase_(cytos"/>
    <property type="match status" value="1"/>
</dbReference>
<dbReference type="InterPro" id="IPR036249">
    <property type="entry name" value="Thioredoxin-like_sf"/>
</dbReference>
<evidence type="ECO:0000256" key="5">
    <source>
        <dbReference type="ARBA" id="ARBA00022575"/>
    </source>
</evidence>
<dbReference type="EMBL" id="MW718853">
    <property type="protein sequence ID" value="QTX16318.1"/>
    <property type="molecule type" value="mRNA"/>
</dbReference>
<dbReference type="Pfam" id="PF00043">
    <property type="entry name" value="GST_C"/>
    <property type="match status" value="1"/>
</dbReference>
<dbReference type="CDD" id="cd03187">
    <property type="entry name" value="GST_C_Phi"/>
    <property type="match status" value="1"/>
</dbReference>
<keyword evidence="6 10" id="KW-0808">Transferase</keyword>
<sequence length="214" mass="24507">MVVKVYGAAQAACPQRVMACLLEKDIPFDLVHVDLPSAQHKLSSFLLKQPFGLVPAIEDGDFRLFESRAIMRYYATKYEERGPNLLGKTLEEKAIVDQWVEVEAHNFNNLVYNIVIEVLIKPKMGEQGDINIVKSCEHKLDKVFDVYEERLSSSKYLGGDYFTLADLTHMPSIRYLVHELGLAHLVHNRNKVSAWWIDISDRPAWKNLMILAGY</sequence>
<dbReference type="AlphaFoldDB" id="A0A8B0SYG7"/>
<dbReference type="InterPro" id="IPR034347">
    <property type="entry name" value="GST_Phi_C"/>
</dbReference>
<evidence type="ECO:0000256" key="4">
    <source>
        <dbReference type="ARBA" id="ARBA00022490"/>
    </source>
</evidence>
<evidence type="ECO:0000259" key="9">
    <source>
        <dbReference type="PROSITE" id="PS50405"/>
    </source>
</evidence>
<evidence type="ECO:0000256" key="6">
    <source>
        <dbReference type="ARBA" id="ARBA00022679"/>
    </source>
</evidence>
<dbReference type="Gene3D" id="3.40.30.10">
    <property type="entry name" value="Glutaredoxin"/>
    <property type="match status" value="1"/>
</dbReference>
<dbReference type="InterPro" id="IPR010987">
    <property type="entry name" value="Glutathione-S-Trfase_C-like"/>
</dbReference>
<evidence type="ECO:0000259" key="8">
    <source>
        <dbReference type="PROSITE" id="PS50404"/>
    </source>
</evidence>
<dbReference type="InterPro" id="IPR004045">
    <property type="entry name" value="Glutathione_S-Trfase_N"/>
</dbReference>
<dbReference type="SFLD" id="SFLDG00358">
    <property type="entry name" value="Main_(cytGST)"/>
    <property type="match status" value="1"/>
</dbReference>
<feature type="domain" description="GST N-terminal" evidence="8">
    <location>
        <begin position="1"/>
        <end position="82"/>
    </location>
</feature>
<dbReference type="EC" id="2.5.1.18" evidence="3"/>
<dbReference type="PANTHER" id="PTHR43900:SF54">
    <property type="entry name" value="GLUTATHIONE S-TRANSFERASE F12"/>
    <property type="match status" value="1"/>
</dbReference>
<dbReference type="FunFam" id="3.40.30.10:FF:000016">
    <property type="entry name" value="Glutathione S-transferase F2"/>
    <property type="match status" value="1"/>
</dbReference>
<reference evidence="10" key="1">
    <citation type="journal article" name="BMC Genomics">
        <title>A highly mutable GST is essential for bract colouration in Euphorbia pulcherrima Willd. Ex Klotsch.</title>
        <authorList>
            <person name="Vilperte V."/>
            <person name="Boehm R."/>
            <person name="Debener T."/>
        </authorList>
    </citation>
    <scope>NUCLEOTIDE SEQUENCE</scope>
</reference>
<comment type="subcellular location">
    <subcellularLocation>
        <location evidence="1">Cytoplasm</location>
        <location evidence="1">Cytosol</location>
    </subcellularLocation>
</comment>
<name>A0A8B0SYG7_EUPPU</name>
<dbReference type="GO" id="GO:0006749">
    <property type="term" value="P:glutathione metabolic process"/>
    <property type="evidence" value="ECO:0007669"/>
    <property type="project" value="TreeGrafter"/>
</dbReference>